<evidence type="ECO:0000313" key="1">
    <source>
        <dbReference type="EMBL" id="MFC3674608.1"/>
    </source>
</evidence>
<sequence length="661" mass="69699">MTTQTAKPTTAPRTASRRDALKMVASIPLLPVASSLMAGSAGLLVATGAMAKTAAKAAHFVSMPAPGLDNPAAMASTTVGSSMAVTYADGSTKAFQLAYQPFFVTGQMVPDGKGGLVLAGGYYDIAGKPILDASSPQPTKPQFFSDCPDGMSLIKLAKPAVKGVHGNTVFAVVQFEYTSENAAGANMYAQLPSPVAVLTLDQDKASGHLKLVKYSVVDTSSVHGLWITCGASLSPWGTHLSSEEYEPDAAAVAGDKRFHGFSQNLYGDPQKANPYHYGHLPEITVHADGTGSIKKHFCMGRISHELVQMMPDERTALMGDDATNGGLFMFVADKARDLSAGTLYVAKWHQKTAANGGSADLSWIKLGHATSAEIRALADRLTIADIADVKTADPQDAGYTKIPFGGKPNWVKFKPGQEKAAAFLETHRYAAFKGGSLGFTKMEGTTVNVKDKIAYSAMSYIQKAMTDGSGGISVEGPNAGAVYAHTLRGGQKDDAGAAIHSEWVPVHMAAVPELVGEDLKAPDALGNLAHPDRIGNPDNIKFSEKLRTLFIGEDSGLHVNNFLWAFNVDTRQLSRIMSAPSGAESTGLQAADDINGFTYIMSNFQHAADWELKKAADGKVTGGLHVKVYETLDPIIRANYADARGKLGGAVGYLTGLPAAS</sequence>
<gene>
    <name evidence="1" type="ORF">ACFOOQ_03575</name>
</gene>
<accession>A0ABV7VEK0</accession>
<dbReference type="PANTHER" id="PTHR35399:SF2">
    <property type="entry name" value="DUF839 DOMAIN-CONTAINING PROTEIN"/>
    <property type="match status" value="1"/>
</dbReference>
<proteinExistence type="predicted"/>
<protein>
    <submittedName>
        <fullName evidence="1">PhoX family protein</fullName>
    </submittedName>
</protein>
<dbReference type="PANTHER" id="PTHR35399">
    <property type="entry name" value="SLR8030 PROTEIN"/>
    <property type="match status" value="1"/>
</dbReference>
<comment type="caution">
    <text evidence="1">The sequence shown here is derived from an EMBL/GenBank/DDBJ whole genome shotgun (WGS) entry which is preliminary data.</text>
</comment>
<dbReference type="EMBL" id="JBHRYJ010000001">
    <property type="protein sequence ID" value="MFC3674608.1"/>
    <property type="molecule type" value="Genomic_DNA"/>
</dbReference>
<dbReference type="Pfam" id="PF05787">
    <property type="entry name" value="PhoX"/>
    <property type="match status" value="1"/>
</dbReference>
<organism evidence="1 2">
    <name type="scientific">Ferrovibrio xuzhouensis</name>
    <dbReference type="NCBI Taxonomy" id="1576914"/>
    <lineage>
        <taxon>Bacteria</taxon>
        <taxon>Pseudomonadati</taxon>
        <taxon>Pseudomonadota</taxon>
        <taxon>Alphaproteobacteria</taxon>
        <taxon>Rhodospirillales</taxon>
        <taxon>Rhodospirillaceae</taxon>
        <taxon>Ferrovibrio</taxon>
    </lineage>
</organism>
<name>A0ABV7VEK0_9PROT</name>
<dbReference type="Proteomes" id="UP001595711">
    <property type="component" value="Unassembled WGS sequence"/>
</dbReference>
<evidence type="ECO:0000313" key="2">
    <source>
        <dbReference type="Proteomes" id="UP001595711"/>
    </source>
</evidence>
<reference evidence="2" key="1">
    <citation type="journal article" date="2019" name="Int. J. Syst. Evol. Microbiol.">
        <title>The Global Catalogue of Microorganisms (GCM) 10K type strain sequencing project: providing services to taxonomists for standard genome sequencing and annotation.</title>
        <authorList>
            <consortium name="The Broad Institute Genomics Platform"/>
            <consortium name="The Broad Institute Genome Sequencing Center for Infectious Disease"/>
            <person name="Wu L."/>
            <person name="Ma J."/>
        </authorList>
    </citation>
    <scope>NUCLEOTIDE SEQUENCE [LARGE SCALE GENOMIC DNA]</scope>
    <source>
        <strain evidence="2">KCTC 42182</strain>
    </source>
</reference>
<keyword evidence="2" id="KW-1185">Reference proteome</keyword>
<dbReference type="InterPro" id="IPR008557">
    <property type="entry name" value="PhoX"/>
</dbReference>
<dbReference type="RefSeq" id="WP_379721891.1">
    <property type="nucleotide sequence ID" value="NZ_JBHRYJ010000001.1"/>
</dbReference>